<dbReference type="STRING" id="62708.A0A420HMU2"/>
<evidence type="ECO:0000313" key="1">
    <source>
        <dbReference type="EMBL" id="RKF58764.1"/>
    </source>
</evidence>
<comment type="caution">
    <text evidence="1">The sequence shown here is derived from an EMBL/GenBank/DDBJ whole genome shotgun (WGS) entry which is preliminary data.</text>
</comment>
<dbReference type="Pfam" id="PF09447">
    <property type="entry name" value="Cnl2_NKP2"/>
    <property type="match status" value="1"/>
</dbReference>
<proteinExistence type="predicted"/>
<dbReference type="PANTHER" id="PTHR28064:SF1">
    <property type="entry name" value="INNER KINETOCHORE SUBUNIT NKP2"/>
    <property type="match status" value="1"/>
</dbReference>
<evidence type="ECO:0000313" key="2">
    <source>
        <dbReference type="Proteomes" id="UP000283383"/>
    </source>
</evidence>
<dbReference type="Proteomes" id="UP000283383">
    <property type="component" value="Unassembled WGS sequence"/>
</dbReference>
<dbReference type="InterPro" id="IPR018565">
    <property type="entry name" value="Nkp2/Cnl2"/>
</dbReference>
<gene>
    <name evidence="1" type="ORF">GcM3_180034</name>
</gene>
<accession>A0A420HMU2</accession>
<sequence>MSRKPTEYNLLAEFLLPPAPLHAIISLKTFTTLFPHSQRSLPTIKALYRDLQLQRLQKIERISQNISDEARRGSQQRRAIARARRADNKHSMVDEDIEIEEYANGPSCNLPICRPHTLESIIPELVGAINGLSYEIQEAEEEETSIMEEMQKIVGGLSDLRYGTFENSDLKDQVIERCSRLDFVCNGSANIRTPKPHDSGS</sequence>
<dbReference type="PANTHER" id="PTHR28064">
    <property type="entry name" value="INNER KINETOCHORE SUBUNIT NKP2"/>
    <property type="match status" value="1"/>
</dbReference>
<keyword evidence="2" id="KW-1185">Reference proteome</keyword>
<dbReference type="GO" id="GO:0007059">
    <property type="term" value="P:chromosome segregation"/>
    <property type="evidence" value="ECO:0007669"/>
    <property type="project" value="TreeGrafter"/>
</dbReference>
<name>A0A420HMU2_9PEZI</name>
<dbReference type="AlphaFoldDB" id="A0A420HMU2"/>
<dbReference type="GO" id="GO:0031511">
    <property type="term" value="C:Mis6-Sim4 complex"/>
    <property type="evidence" value="ECO:0007669"/>
    <property type="project" value="TreeGrafter"/>
</dbReference>
<organism evidence="1 2">
    <name type="scientific">Golovinomyces cichoracearum</name>
    <dbReference type="NCBI Taxonomy" id="62708"/>
    <lineage>
        <taxon>Eukaryota</taxon>
        <taxon>Fungi</taxon>
        <taxon>Dikarya</taxon>
        <taxon>Ascomycota</taxon>
        <taxon>Pezizomycotina</taxon>
        <taxon>Leotiomycetes</taxon>
        <taxon>Erysiphales</taxon>
        <taxon>Erysiphaceae</taxon>
        <taxon>Golovinomyces</taxon>
    </lineage>
</organism>
<dbReference type="EMBL" id="MCBQ01018023">
    <property type="protein sequence ID" value="RKF58764.1"/>
    <property type="molecule type" value="Genomic_DNA"/>
</dbReference>
<reference evidence="1 2" key="1">
    <citation type="journal article" date="2018" name="BMC Genomics">
        <title>Comparative genome analyses reveal sequence features reflecting distinct modes of host-adaptation between dicot and monocot powdery mildew.</title>
        <authorList>
            <person name="Wu Y."/>
            <person name="Ma X."/>
            <person name="Pan Z."/>
            <person name="Kale S.D."/>
            <person name="Song Y."/>
            <person name="King H."/>
            <person name="Zhang Q."/>
            <person name="Presley C."/>
            <person name="Deng X."/>
            <person name="Wei C.I."/>
            <person name="Xiao S."/>
        </authorList>
    </citation>
    <scope>NUCLEOTIDE SEQUENCE [LARGE SCALE GENOMIC DNA]</scope>
    <source>
        <strain evidence="1">UMSG3</strain>
    </source>
</reference>
<protein>
    <submittedName>
        <fullName evidence="1">Putative cnl2 nkp2 family protein</fullName>
    </submittedName>
</protein>